<evidence type="ECO:0000313" key="2">
    <source>
        <dbReference type="EMBL" id="SOQ43314.1"/>
    </source>
</evidence>
<accession>A0A2H1VSW2</accession>
<gene>
    <name evidence="2" type="ORF">SFRICE_017952</name>
</gene>
<feature type="region of interest" description="Disordered" evidence="1">
    <location>
        <begin position="88"/>
        <end position="109"/>
    </location>
</feature>
<sequence>MPSMLSRHSRETVLSLRTTRELLPLTRLARWTTGKRADGSPDGRQTPPQTDTRGVISTLYGLLEVKKLRIVGESGLGRLRRGEGRLLGLRGENHPMTSPALGEARGSVD</sequence>
<dbReference type="EMBL" id="ODYU01003942">
    <property type="protein sequence ID" value="SOQ43314.1"/>
    <property type="molecule type" value="Genomic_DNA"/>
</dbReference>
<protein>
    <submittedName>
        <fullName evidence="2">SFRICE_017952</fullName>
    </submittedName>
</protein>
<reference evidence="2" key="1">
    <citation type="submission" date="2016-07" db="EMBL/GenBank/DDBJ databases">
        <authorList>
            <person name="Bretaudeau A."/>
        </authorList>
    </citation>
    <scope>NUCLEOTIDE SEQUENCE</scope>
    <source>
        <strain evidence="2">Rice</strain>
        <tissue evidence="2">Whole body</tissue>
    </source>
</reference>
<name>A0A2H1VSW2_SPOFR</name>
<evidence type="ECO:0000256" key="1">
    <source>
        <dbReference type="SAM" id="MobiDB-lite"/>
    </source>
</evidence>
<proteinExistence type="predicted"/>
<dbReference type="AlphaFoldDB" id="A0A2H1VSW2"/>
<feature type="region of interest" description="Disordered" evidence="1">
    <location>
        <begin position="32"/>
        <end position="53"/>
    </location>
</feature>
<organism evidence="2">
    <name type="scientific">Spodoptera frugiperda</name>
    <name type="common">Fall armyworm</name>
    <dbReference type="NCBI Taxonomy" id="7108"/>
    <lineage>
        <taxon>Eukaryota</taxon>
        <taxon>Metazoa</taxon>
        <taxon>Ecdysozoa</taxon>
        <taxon>Arthropoda</taxon>
        <taxon>Hexapoda</taxon>
        <taxon>Insecta</taxon>
        <taxon>Pterygota</taxon>
        <taxon>Neoptera</taxon>
        <taxon>Endopterygota</taxon>
        <taxon>Lepidoptera</taxon>
        <taxon>Glossata</taxon>
        <taxon>Ditrysia</taxon>
        <taxon>Noctuoidea</taxon>
        <taxon>Noctuidae</taxon>
        <taxon>Amphipyrinae</taxon>
        <taxon>Spodoptera</taxon>
    </lineage>
</organism>